<reference evidence="3 4" key="2">
    <citation type="submission" date="2024-07" db="EMBL/GenBank/DDBJ databases">
        <authorList>
            <person name="Akdeniz Z."/>
        </authorList>
    </citation>
    <scope>NUCLEOTIDE SEQUENCE [LARGE SCALE GENOMIC DNA]</scope>
</reference>
<organism evidence="2">
    <name type="scientific">Hexamita inflata</name>
    <dbReference type="NCBI Taxonomy" id="28002"/>
    <lineage>
        <taxon>Eukaryota</taxon>
        <taxon>Metamonada</taxon>
        <taxon>Diplomonadida</taxon>
        <taxon>Hexamitidae</taxon>
        <taxon>Hexamitinae</taxon>
        <taxon>Hexamita</taxon>
    </lineage>
</organism>
<keyword evidence="1" id="KW-0812">Transmembrane</keyword>
<reference evidence="2" key="1">
    <citation type="submission" date="2023-06" db="EMBL/GenBank/DDBJ databases">
        <authorList>
            <person name="Kurt Z."/>
        </authorList>
    </citation>
    <scope>NUCLEOTIDE SEQUENCE</scope>
</reference>
<keyword evidence="1" id="KW-1133">Transmembrane helix</keyword>
<dbReference type="Proteomes" id="UP001642409">
    <property type="component" value="Unassembled WGS sequence"/>
</dbReference>
<name>A0AA86Q710_9EUKA</name>
<feature type="transmembrane region" description="Helical" evidence="1">
    <location>
        <begin position="109"/>
        <end position="129"/>
    </location>
</feature>
<evidence type="ECO:0000256" key="1">
    <source>
        <dbReference type="SAM" id="Phobius"/>
    </source>
</evidence>
<dbReference type="EMBL" id="CAXDID020000224">
    <property type="protein sequence ID" value="CAL6059112.1"/>
    <property type="molecule type" value="Genomic_DNA"/>
</dbReference>
<comment type="caution">
    <text evidence="2">The sequence shown here is derived from an EMBL/GenBank/DDBJ whole genome shotgun (WGS) entry which is preliminary data.</text>
</comment>
<gene>
    <name evidence="2" type="ORF">HINF_LOCUS40093</name>
    <name evidence="3" type="ORF">HINF_LOCUS48591</name>
</gene>
<keyword evidence="1" id="KW-0472">Membrane</keyword>
<dbReference type="AlphaFoldDB" id="A0AA86Q710"/>
<proteinExistence type="predicted"/>
<dbReference type="EMBL" id="CATOUU010000832">
    <property type="protein sequence ID" value="CAI9952448.1"/>
    <property type="molecule type" value="Genomic_DNA"/>
</dbReference>
<keyword evidence="4" id="KW-1185">Reference proteome</keyword>
<sequence>MALIDFIDTFESEKFGSYTDVLHYFQNRLQPIIYIHSVESLHTGLNSKRDPSEGCFRINFSKSYLFSHMVHFRNITRPFSSSISSEHESIIIRIIIGKEQMAQRITTGMAFYGIWFISELFAVDLYLTIFESLRFYNESQRIDSVLNQKIWLCTAFLEYLKVFTPTQSNSHQKTILQSASSFGPIARLPLFIWLYISFMSF</sequence>
<protein>
    <submittedName>
        <fullName evidence="3">Hypothetical_protein</fullName>
    </submittedName>
</protein>
<accession>A0AA86Q710</accession>
<evidence type="ECO:0000313" key="2">
    <source>
        <dbReference type="EMBL" id="CAI9952448.1"/>
    </source>
</evidence>
<evidence type="ECO:0000313" key="4">
    <source>
        <dbReference type="Proteomes" id="UP001642409"/>
    </source>
</evidence>
<evidence type="ECO:0000313" key="3">
    <source>
        <dbReference type="EMBL" id="CAL6059112.1"/>
    </source>
</evidence>
<feature type="transmembrane region" description="Helical" evidence="1">
    <location>
        <begin position="175"/>
        <end position="196"/>
    </location>
</feature>